<evidence type="ECO:0000313" key="2">
    <source>
        <dbReference type="Proteomes" id="UP001359559"/>
    </source>
</evidence>
<accession>A0AAN9P3Q5</accession>
<evidence type="ECO:0000313" key="1">
    <source>
        <dbReference type="EMBL" id="KAK7284074.1"/>
    </source>
</evidence>
<protein>
    <submittedName>
        <fullName evidence="1">Uncharacterized protein</fullName>
    </submittedName>
</protein>
<dbReference type="Proteomes" id="UP001359559">
    <property type="component" value="Unassembled WGS sequence"/>
</dbReference>
<proteinExistence type="predicted"/>
<reference evidence="1 2" key="1">
    <citation type="submission" date="2024-01" db="EMBL/GenBank/DDBJ databases">
        <title>The genomes of 5 underutilized Papilionoideae crops provide insights into root nodulation and disease resistance.</title>
        <authorList>
            <person name="Yuan L."/>
        </authorList>
    </citation>
    <scope>NUCLEOTIDE SEQUENCE [LARGE SCALE GENOMIC DNA]</scope>
    <source>
        <strain evidence="1">LY-2023</strain>
        <tissue evidence="1">Leaf</tissue>
    </source>
</reference>
<comment type="caution">
    <text evidence="1">The sequence shown here is derived from an EMBL/GenBank/DDBJ whole genome shotgun (WGS) entry which is preliminary data.</text>
</comment>
<name>A0AAN9P3Q5_CLITE</name>
<dbReference type="AlphaFoldDB" id="A0AAN9P3Q5"/>
<organism evidence="1 2">
    <name type="scientific">Clitoria ternatea</name>
    <name type="common">Butterfly pea</name>
    <dbReference type="NCBI Taxonomy" id="43366"/>
    <lineage>
        <taxon>Eukaryota</taxon>
        <taxon>Viridiplantae</taxon>
        <taxon>Streptophyta</taxon>
        <taxon>Embryophyta</taxon>
        <taxon>Tracheophyta</taxon>
        <taxon>Spermatophyta</taxon>
        <taxon>Magnoliopsida</taxon>
        <taxon>eudicotyledons</taxon>
        <taxon>Gunneridae</taxon>
        <taxon>Pentapetalae</taxon>
        <taxon>rosids</taxon>
        <taxon>fabids</taxon>
        <taxon>Fabales</taxon>
        <taxon>Fabaceae</taxon>
        <taxon>Papilionoideae</taxon>
        <taxon>50 kb inversion clade</taxon>
        <taxon>NPAAA clade</taxon>
        <taxon>indigoferoid/millettioid clade</taxon>
        <taxon>Phaseoleae</taxon>
        <taxon>Clitoria</taxon>
    </lineage>
</organism>
<keyword evidence="2" id="KW-1185">Reference proteome</keyword>
<sequence>MGPTPRSHVFVPIQNPTILDPLPKAHGPTKPNPDPPLLEVHVTSVIAASNVWSGSHSRNDALSTSHWWTSYHIIFYLNSFLSINLYPDLYFYTSLYFSKNQN</sequence>
<dbReference type="EMBL" id="JAYKXN010000005">
    <property type="protein sequence ID" value="KAK7284074.1"/>
    <property type="molecule type" value="Genomic_DNA"/>
</dbReference>
<gene>
    <name evidence="1" type="ORF">RJT34_18811</name>
</gene>